<dbReference type="EMBL" id="CAJGYO010000003">
    <property type="protein sequence ID" value="CAD6220114.1"/>
    <property type="molecule type" value="Genomic_DNA"/>
</dbReference>
<sequence>MTWKVDFASEFEKLANSMATIGGGLAKIFGGFGVKIVDKAEKERRAAEENEATEHKRNDEQKALEEEKALSPEDAVIWKKEEEKKKKEEEEEKEKRVAFLLAIPGCLVNTSTILHGIKEIASGGRDSVFVVSTMMRGIPSVMAWKRGNATGSRREGHETMISAASLGTGTLGLRIAIDRQILTRAYDGSSYR</sequence>
<evidence type="ECO:0000313" key="2">
    <source>
        <dbReference type="EMBL" id="CAD6220114.1"/>
    </source>
</evidence>
<keyword evidence="3" id="KW-1185">Reference proteome</keyword>
<comment type="caution">
    <text evidence="2">The sequence shown here is derived from an EMBL/GenBank/DDBJ whole genome shotgun (WGS) entry which is preliminary data.</text>
</comment>
<accession>A0A811N8Y3</accession>
<gene>
    <name evidence="2" type="ORF">NCGR_LOCUS13687</name>
</gene>
<dbReference type="AlphaFoldDB" id="A0A811N8Y3"/>
<evidence type="ECO:0000313" key="3">
    <source>
        <dbReference type="Proteomes" id="UP000604825"/>
    </source>
</evidence>
<reference evidence="2" key="1">
    <citation type="submission" date="2020-10" db="EMBL/GenBank/DDBJ databases">
        <authorList>
            <person name="Han B."/>
            <person name="Lu T."/>
            <person name="Zhao Q."/>
            <person name="Huang X."/>
            <person name="Zhao Y."/>
        </authorList>
    </citation>
    <scope>NUCLEOTIDE SEQUENCE</scope>
</reference>
<evidence type="ECO:0000256" key="1">
    <source>
        <dbReference type="SAM" id="MobiDB-lite"/>
    </source>
</evidence>
<dbReference type="Proteomes" id="UP000604825">
    <property type="component" value="Unassembled WGS sequence"/>
</dbReference>
<protein>
    <submittedName>
        <fullName evidence="2">Uncharacterized protein</fullName>
    </submittedName>
</protein>
<feature type="region of interest" description="Disordered" evidence="1">
    <location>
        <begin position="43"/>
        <end position="75"/>
    </location>
</feature>
<name>A0A811N8Y3_9POAL</name>
<organism evidence="2 3">
    <name type="scientific">Miscanthus lutarioriparius</name>
    <dbReference type="NCBI Taxonomy" id="422564"/>
    <lineage>
        <taxon>Eukaryota</taxon>
        <taxon>Viridiplantae</taxon>
        <taxon>Streptophyta</taxon>
        <taxon>Embryophyta</taxon>
        <taxon>Tracheophyta</taxon>
        <taxon>Spermatophyta</taxon>
        <taxon>Magnoliopsida</taxon>
        <taxon>Liliopsida</taxon>
        <taxon>Poales</taxon>
        <taxon>Poaceae</taxon>
        <taxon>PACMAD clade</taxon>
        <taxon>Panicoideae</taxon>
        <taxon>Andropogonodae</taxon>
        <taxon>Andropogoneae</taxon>
        <taxon>Saccharinae</taxon>
        <taxon>Miscanthus</taxon>
    </lineage>
</organism>
<proteinExistence type="predicted"/>